<keyword evidence="1" id="KW-0812">Transmembrane</keyword>
<evidence type="ECO:0000313" key="2">
    <source>
        <dbReference type="EMBL" id="OGK17062.1"/>
    </source>
</evidence>
<evidence type="ECO:0000256" key="1">
    <source>
        <dbReference type="SAM" id="Phobius"/>
    </source>
</evidence>
<comment type="caution">
    <text evidence="2">The sequence shown here is derived from an EMBL/GenBank/DDBJ whole genome shotgun (WGS) entry which is preliminary data.</text>
</comment>
<organism evidence="2 3">
    <name type="scientific">Candidatus Roizmanbacteria bacterium RIFCSPHIGHO2_01_FULL_39_12b</name>
    <dbReference type="NCBI Taxonomy" id="1802030"/>
    <lineage>
        <taxon>Bacteria</taxon>
        <taxon>Candidatus Roizmaniibacteriota</taxon>
    </lineage>
</organism>
<dbReference type="InterPro" id="IPR025101">
    <property type="entry name" value="DUF4012"/>
</dbReference>
<accession>A0A1F7GF24</accession>
<keyword evidence="1" id="KW-0472">Membrane</keyword>
<protein>
    <recommendedName>
        <fullName evidence="4">DUF4012 domain-containing protein</fullName>
    </recommendedName>
</protein>
<reference evidence="2 3" key="1">
    <citation type="journal article" date="2016" name="Nat. Commun.">
        <title>Thousands of microbial genomes shed light on interconnected biogeochemical processes in an aquifer system.</title>
        <authorList>
            <person name="Anantharaman K."/>
            <person name="Brown C.T."/>
            <person name="Hug L.A."/>
            <person name="Sharon I."/>
            <person name="Castelle C.J."/>
            <person name="Probst A.J."/>
            <person name="Thomas B.C."/>
            <person name="Singh A."/>
            <person name="Wilkins M.J."/>
            <person name="Karaoz U."/>
            <person name="Brodie E.L."/>
            <person name="Williams K.H."/>
            <person name="Hubbard S.S."/>
            <person name="Banfield J.F."/>
        </authorList>
    </citation>
    <scope>NUCLEOTIDE SEQUENCE [LARGE SCALE GENOMIC DNA]</scope>
</reference>
<dbReference type="Pfam" id="PF13196">
    <property type="entry name" value="DUF4012"/>
    <property type="match status" value="1"/>
</dbReference>
<proteinExistence type="predicted"/>
<sequence length="743" mass="83971">MKLTADFVASKKYFFLLGHTTSFIARSLIKYARKHNISIETEAKETQTTNIFVVDPSTQNLNIKPSPNVQIHLIFTNHSRESLNKGNSFLAKYREQTQLIYLDSDTDNEEIVEKIIWFALSKGEEPTIFIRTLKSTPEETLKPIVKPNQFKLKKRHILVVFLLSQLLFLLPLSISIIFLSQAGHLFKTGKIIESKNAVAHAKQVSFGTHILYFIARPLLGFLYIAPTVENIINAVDISTTTLELTLSSTENAHQLVALITHKEPVPSDKGEISLRLKILKDKSLQLEKNSKVLSGKLSLIPIIKQTDIEKLEKYSKILSQVRDFIDIAPQFLGRDGEKKYLIFFYNNMELRPGGGFLGSYATLTLKNYHLQSLELFDIYDIDGQLKGHIEPPGPLRIYLNQPHWFTRDSNFSPDFTVNSEVAKSFLEKIFGQRQDVSGYIGITTSALSNILSSFPPVYLSDYNETITQENFFLKTQTEVESNHFEGSKKKKNYLGSIMQALILSSDKASLTKLGEGLGKSLAEKHIVFNIADNRVNIFFKRNGWGGNLTVPQCLEGKNCLVNYVSAIDANLGVNKSNYYVTRQFNITSNFVSKKILKSQVLIIFTNQSPNGSFPGGEYKNYFRLYIPASGQNVGVDVNDTPSSTFSVSSDKGFKTISQFITVPPQQSTTIKIIYNLDVPDFVDSYQLVVQKQIGSINNEMSLAFDTNKSSYHLRPQNFAPVEKDRQLLYNTVLLSDRVFFIKL</sequence>
<dbReference type="EMBL" id="MFZF01000006">
    <property type="protein sequence ID" value="OGK17062.1"/>
    <property type="molecule type" value="Genomic_DNA"/>
</dbReference>
<gene>
    <name evidence="2" type="ORF">A2690_04785</name>
</gene>
<dbReference type="Proteomes" id="UP000178372">
    <property type="component" value="Unassembled WGS sequence"/>
</dbReference>
<name>A0A1F7GF24_9BACT</name>
<keyword evidence="1" id="KW-1133">Transmembrane helix</keyword>
<evidence type="ECO:0008006" key="4">
    <source>
        <dbReference type="Google" id="ProtNLM"/>
    </source>
</evidence>
<dbReference type="AlphaFoldDB" id="A0A1F7GF24"/>
<evidence type="ECO:0000313" key="3">
    <source>
        <dbReference type="Proteomes" id="UP000178372"/>
    </source>
</evidence>
<feature type="transmembrane region" description="Helical" evidence="1">
    <location>
        <begin position="157"/>
        <end position="179"/>
    </location>
</feature>